<dbReference type="AlphaFoldDB" id="A0A1G7ADN6"/>
<evidence type="ECO:0000256" key="2">
    <source>
        <dbReference type="SAM" id="SignalP"/>
    </source>
</evidence>
<evidence type="ECO:0008006" key="5">
    <source>
        <dbReference type="Google" id="ProtNLM"/>
    </source>
</evidence>
<feature type="signal peptide" evidence="2">
    <location>
        <begin position="1"/>
        <end position="25"/>
    </location>
</feature>
<evidence type="ECO:0000313" key="3">
    <source>
        <dbReference type="EMBL" id="SDE12793.1"/>
    </source>
</evidence>
<gene>
    <name evidence="3" type="ORF">SAMN04488509_12317</name>
</gene>
<accession>A0A1G7ADN6</accession>
<evidence type="ECO:0000256" key="1">
    <source>
        <dbReference type="SAM" id="MobiDB-lite"/>
    </source>
</evidence>
<feature type="region of interest" description="Disordered" evidence="1">
    <location>
        <begin position="754"/>
        <end position="773"/>
    </location>
</feature>
<name>A0A1G7ADN6_9GAMM</name>
<dbReference type="InterPro" id="IPR006597">
    <property type="entry name" value="Sel1-like"/>
</dbReference>
<protein>
    <recommendedName>
        <fullName evidence="5">TPR repeat</fullName>
    </recommendedName>
</protein>
<evidence type="ECO:0000313" key="4">
    <source>
        <dbReference type="Proteomes" id="UP000199603"/>
    </source>
</evidence>
<reference evidence="3 4" key="1">
    <citation type="submission" date="2016-10" db="EMBL/GenBank/DDBJ databases">
        <authorList>
            <person name="de Groot N.N."/>
        </authorList>
    </citation>
    <scope>NUCLEOTIDE SEQUENCE [LARGE SCALE GENOMIC DNA]</scope>
    <source>
        <strain evidence="3 4">DSM 16957</strain>
    </source>
</reference>
<keyword evidence="2" id="KW-0732">Signal</keyword>
<dbReference type="SUPFAM" id="SSF81901">
    <property type="entry name" value="HCP-like"/>
    <property type="match status" value="1"/>
</dbReference>
<dbReference type="STRING" id="265719.SAMN04488509_12317"/>
<dbReference type="EMBL" id="FNAG01000023">
    <property type="protein sequence ID" value="SDE12793.1"/>
    <property type="molecule type" value="Genomic_DNA"/>
</dbReference>
<organism evidence="3 4">
    <name type="scientific">Aquimonas voraii</name>
    <dbReference type="NCBI Taxonomy" id="265719"/>
    <lineage>
        <taxon>Bacteria</taxon>
        <taxon>Pseudomonadati</taxon>
        <taxon>Pseudomonadota</taxon>
        <taxon>Gammaproteobacteria</taxon>
        <taxon>Lysobacterales</taxon>
        <taxon>Lysobacteraceae</taxon>
        <taxon>Aquimonas</taxon>
    </lineage>
</organism>
<feature type="compositionally biased region" description="Low complexity" evidence="1">
    <location>
        <begin position="756"/>
        <end position="773"/>
    </location>
</feature>
<dbReference type="Proteomes" id="UP000199603">
    <property type="component" value="Unassembled WGS sequence"/>
</dbReference>
<keyword evidence="4" id="KW-1185">Reference proteome</keyword>
<dbReference type="InterPro" id="IPR011990">
    <property type="entry name" value="TPR-like_helical_dom_sf"/>
</dbReference>
<sequence length="773" mass="82932">MTLKPPAFPIALALALVLAPLGVSAQRAPVPLPQEVGAEAAWAAFKARPMTEELGAQFERLANLLDENGEVGDEVCLSNTLRELEAEIPVSIALWWMQSDCAERLGDAAAAERSLEGFASLARYALENAPDRNSGAAPTPIASELDLWFLLRGLEMELGYVYIDTLSGGPYSPFQVSLWDPLEKREHLLSLDFIDILMQMVGAAGELRSPSTRIALRTTYLQSSAEFSAALPSAQALRLVDAIRAPEKERSARLSALAGEGDFHAAERLFRICAIVRRTGCGTQLVDALLPYAEAGIAEATTMLGTVQALGLGVRRDARAAERLYARADERLGDFGSSLAAARLWLQPPAFGELPKPLAERIERAAREGYAEAHDLLLLNAIAEEIRRGASPRRLRKLEHADRSDSAWVRTGYGMALLESDPDAGLVHLIEGARRGGFGNVNALLVAMSRTGKQPLDEAELMSFHSTAGYGGRTDSALWVGRHYRKQNRTLEARSWLIGAAQLGSSDGAYEAAELLVDTWPGDDSLASAAALLEALLERGPRADAERLLADLLIQGVGGVQADRPRAAKLLRALHARGDAQASSLLASNLLLGTLEAEAGENPRQMLEAIAAKGGSQAMAALAQFIYTGDIPGEAADAWAWWRKAIEAGDPSARNNLAWTQCVSADPRFRKVDEGLAEANRMGDPAALPTAYRDTVATCFAANGDFDRAIELEQSILDELQAAGAPEAGLGYFRDKLALFQRGEVFLEERAHFGGAAPESDAAPEASAASESR</sequence>
<proteinExistence type="predicted"/>
<dbReference type="SMART" id="SM00671">
    <property type="entry name" value="SEL1"/>
    <property type="match status" value="3"/>
</dbReference>
<feature type="chain" id="PRO_5011591516" description="TPR repeat" evidence="2">
    <location>
        <begin position="26"/>
        <end position="773"/>
    </location>
</feature>
<dbReference type="Gene3D" id="1.25.40.10">
    <property type="entry name" value="Tetratricopeptide repeat domain"/>
    <property type="match status" value="3"/>
</dbReference>